<dbReference type="InterPro" id="IPR039421">
    <property type="entry name" value="Type_1_exporter"/>
</dbReference>
<feature type="transmembrane region" description="Helical" evidence="5">
    <location>
        <begin position="233"/>
        <end position="254"/>
    </location>
</feature>
<dbReference type="EMBL" id="QZWG01000007">
    <property type="protein sequence ID" value="RZC01967.1"/>
    <property type="molecule type" value="Genomic_DNA"/>
</dbReference>
<organism evidence="7 9">
    <name type="scientific">Glycine soja</name>
    <name type="common">Wild soybean</name>
    <dbReference type="NCBI Taxonomy" id="3848"/>
    <lineage>
        <taxon>Eukaryota</taxon>
        <taxon>Viridiplantae</taxon>
        <taxon>Streptophyta</taxon>
        <taxon>Embryophyta</taxon>
        <taxon>Tracheophyta</taxon>
        <taxon>Spermatophyta</taxon>
        <taxon>Magnoliopsida</taxon>
        <taxon>eudicotyledons</taxon>
        <taxon>Gunneridae</taxon>
        <taxon>Pentapetalae</taxon>
        <taxon>rosids</taxon>
        <taxon>fabids</taxon>
        <taxon>Fabales</taxon>
        <taxon>Fabaceae</taxon>
        <taxon>Papilionoideae</taxon>
        <taxon>50 kb inversion clade</taxon>
        <taxon>NPAAA clade</taxon>
        <taxon>indigoferoid/millettioid clade</taxon>
        <taxon>Phaseoleae</taxon>
        <taxon>Glycine</taxon>
        <taxon>Glycine subgen. Soja</taxon>
    </lineage>
</organism>
<dbReference type="GO" id="GO:0005886">
    <property type="term" value="C:plasma membrane"/>
    <property type="evidence" value="ECO:0007669"/>
    <property type="project" value="TreeGrafter"/>
</dbReference>
<feature type="transmembrane region" description="Helical" evidence="5">
    <location>
        <begin position="39"/>
        <end position="62"/>
    </location>
</feature>
<dbReference type="GO" id="GO:0005524">
    <property type="term" value="F:ATP binding"/>
    <property type="evidence" value="ECO:0007669"/>
    <property type="project" value="InterPro"/>
</dbReference>
<dbReference type="GO" id="GO:0140359">
    <property type="term" value="F:ABC-type transporter activity"/>
    <property type="evidence" value="ECO:0007669"/>
    <property type="project" value="InterPro"/>
</dbReference>
<accession>A0A445JU04</accession>
<dbReference type="Gene3D" id="1.20.1560.10">
    <property type="entry name" value="ABC transporter type 1, transmembrane domain"/>
    <property type="match status" value="2"/>
</dbReference>
<keyword evidence="9" id="KW-1185">Reference proteome</keyword>
<dbReference type="EMBL" id="QZWG01000007">
    <property type="protein sequence ID" value="RZC01966.1"/>
    <property type="molecule type" value="Genomic_DNA"/>
</dbReference>
<evidence type="ECO:0000256" key="4">
    <source>
        <dbReference type="ARBA" id="ARBA00023136"/>
    </source>
</evidence>
<name>A0A445JU04_GLYSO</name>
<dbReference type="CDD" id="cd18577">
    <property type="entry name" value="ABC_6TM_Pgp_ABCB1_D1_like"/>
    <property type="match status" value="1"/>
</dbReference>
<dbReference type="PANTHER" id="PTHR24222">
    <property type="entry name" value="ABC TRANSPORTER B FAMILY"/>
    <property type="match status" value="1"/>
</dbReference>
<evidence type="ECO:0000259" key="6">
    <source>
        <dbReference type="PROSITE" id="PS50929"/>
    </source>
</evidence>
<feature type="transmembrane region" description="Helical" evidence="5">
    <location>
        <begin position="89"/>
        <end position="108"/>
    </location>
</feature>
<dbReference type="InterPro" id="IPR036640">
    <property type="entry name" value="ABC1_TM_sf"/>
</dbReference>
<evidence type="ECO:0000256" key="1">
    <source>
        <dbReference type="ARBA" id="ARBA00004141"/>
    </source>
</evidence>
<evidence type="ECO:0000313" key="8">
    <source>
        <dbReference type="EMBL" id="RZC01967.1"/>
    </source>
</evidence>
<dbReference type="AlphaFoldDB" id="A0A445JU04"/>
<gene>
    <name evidence="7" type="ORF">D0Y65_017228</name>
</gene>
<sequence length="316" mass="34944">MGRDQKSVVAMVGQERKTNKKNGSLGFRSIFMHADGKDLFLMVLGTIGAVGEGLATPLVLYISSRMMNNIGISSNMDGNTFIHNINKNAVAWLYLAGASFGVCFLEIITSVSSDSLVIQDVLSEKKKENSKRRKDDHNLTKKTKDKKYAFYFLVVGAAIWASSWAVVVVAEISCWIWSGERQSTTMRIKYLEAVLNQDIQFFDTEVRTSDIVFVINTDAIMVQDAISEKLGNFIHYMATFVSGFVVGFTAVWQLALVTLAVVPMIAVIGGIHTVTLAKLSGKSQEALSQAGNIVEQGRLQSILKLRNFVNCNFRVY</sequence>
<dbReference type="SUPFAM" id="SSF90123">
    <property type="entry name" value="ABC transporter transmembrane region"/>
    <property type="match status" value="1"/>
</dbReference>
<dbReference type="Proteomes" id="UP000289340">
    <property type="component" value="Chromosome 7"/>
</dbReference>
<dbReference type="Pfam" id="PF00664">
    <property type="entry name" value="ABC_membrane"/>
    <property type="match status" value="1"/>
</dbReference>
<keyword evidence="2 5" id="KW-0812">Transmembrane</keyword>
<evidence type="ECO:0000256" key="5">
    <source>
        <dbReference type="SAM" id="Phobius"/>
    </source>
</evidence>
<feature type="transmembrane region" description="Helical" evidence="5">
    <location>
        <begin position="260"/>
        <end position="279"/>
    </location>
</feature>
<proteinExistence type="predicted"/>
<keyword evidence="3 5" id="KW-1133">Transmembrane helix</keyword>
<comment type="subcellular location">
    <subcellularLocation>
        <location evidence="1">Membrane</location>
        <topology evidence="1">Multi-pass membrane protein</topology>
    </subcellularLocation>
</comment>
<protein>
    <submittedName>
        <fullName evidence="7">ABC transporter B family member 1 isoform A</fullName>
    </submittedName>
    <submittedName>
        <fullName evidence="8">ABC transporter B family member 1 isoform B</fullName>
    </submittedName>
</protein>
<evidence type="ECO:0000313" key="7">
    <source>
        <dbReference type="EMBL" id="RZC01966.1"/>
    </source>
</evidence>
<evidence type="ECO:0000256" key="2">
    <source>
        <dbReference type="ARBA" id="ARBA00022692"/>
    </source>
</evidence>
<reference evidence="7 9" key="1">
    <citation type="submission" date="2018-09" db="EMBL/GenBank/DDBJ databases">
        <title>A high-quality reference genome of wild soybean provides a powerful tool to mine soybean genomes.</title>
        <authorList>
            <person name="Xie M."/>
            <person name="Chung C.Y.L."/>
            <person name="Li M.-W."/>
            <person name="Wong F.-L."/>
            <person name="Chan T.-F."/>
            <person name="Lam H.-M."/>
        </authorList>
    </citation>
    <scope>NUCLEOTIDE SEQUENCE [LARGE SCALE GENOMIC DNA]</scope>
    <source>
        <strain evidence="9">cv. W05</strain>
        <tissue evidence="7">Hypocotyl of etiolated seedlings</tissue>
    </source>
</reference>
<dbReference type="InterPro" id="IPR011527">
    <property type="entry name" value="ABC1_TM_dom"/>
</dbReference>
<dbReference type="PANTHER" id="PTHR24222:SF70">
    <property type="entry name" value="BRACHYTIC2"/>
    <property type="match status" value="1"/>
</dbReference>
<feature type="domain" description="ABC transmembrane type-1" evidence="6">
    <location>
        <begin position="43"/>
        <end position="296"/>
    </location>
</feature>
<evidence type="ECO:0000313" key="9">
    <source>
        <dbReference type="Proteomes" id="UP000289340"/>
    </source>
</evidence>
<dbReference type="PROSITE" id="PS50929">
    <property type="entry name" value="ABC_TM1F"/>
    <property type="match status" value="1"/>
</dbReference>
<feature type="transmembrane region" description="Helical" evidence="5">
    <location>
        <begin position="148"/>
        <end position="177"/>
    </location>
</feature>
<comment type="caution">
    <text evidence="7">The sequence shown here is derived from an EMBL/GenBank/DDBJ whole genome shotgun (WGS) entry which is preliminary data.</text>
</comment>
<keyword evidence="4 5" id="KW-0472">Membrane</keyword>
<evidence type="ECO:0000256" key="3">
    <source>
        <dbReference type="ARBA" id="ARBA00022989"/>
    </source>
</evidence>